<dbReference type="Proteomes" id="UP001174909">
    <property type="component" value="Unassembled WGS sequence"/>
</dbReference>
<evidence type="ECO:0000256" key="1">
    <source>
        <dbReference type="ARBA" id="ARBA00001946"/>
    </source>
</evidence>
<evidence type="ECO:0000256" key="7">
    <source>
        <dbReference type="ARBA" id="ARBA00022741"/>
    </source>
</evidence>
<dbReference type="GO" id="GO:0004674">
    <property type="term" value="F:protein serine/threonine kinase activity"/>
    <property type="evidence" value="ECO:0007669"/>
    <property type="project" value="UniProtKB-KW"/>
</dbReference>
<protein>
    <recommendedName>
        <fullName evidence="3">non-specific serine/threonine protein kinase</fullName>
        <ecNumber evidence="3">2.7.11.1</ecNumber>
    </recommendedName>
</protein>
<comment type="similarity">
    <text evidence="2">Belongs to the protein kinase superfamily. CAMK Ser/Thr protein kinase family. SNF1 subfamily.</text>
</comment>
<evidence type="ECO:0000256" key="5">
    <source>
        <dbReference type="ARBA" id="ARBA00022679"/>
    </source>
</evidence>
<feature type="compositionally biased region" description="Low complexity" evidence="15">
    <location>
        <begin position="406"/>
        <end position="417"/>
    </location>
</feature>
<dbReference type="CDD" id="cd14340">
    <property type="entry name" value="UBA_BRSK"/>
    <property type="match status" value="1"/>
</dbReference>
<dbReference type="GO" id="GO:0005524">
    <property type="term" value="F:ATP binding"/>
    <property type="evidence" value="ECO:0007669"/>
    <property type="project" value="UniProtKB-UniRule"/>
</dbReference>
<feature type="region of interest" description="Disordered" evidence="15">
    <location>
        <begin position="330"/>
        <end position="494"/>
    </location>
</feature>
<evidence type="ECO:0000256" key="2">
    <source>
        <dbReference type="ARBA" id="ARBA00006234"/>
    </source>
</evidence>
<dbReference type="PROSITE" id="PS00108">
    <property type="entry name" value="PROTEIN_KINASE_ST"/>
    <property type="match status" value="1"/>
</dbReference>
<evidence type="ECO:0000256" key="6">
    <source>
        <dbReference type="ARBA" id="ARBA00022723"/>
    </source>
</evidence>
<keyword evidence="7 14" id="KW-0547">Nucleotide-binding</keyword>
<dbReference type="GO" id="GO:0035556">
    <property type="term" value="P:intracellular signal transduction"/>
    <property type="evidence" value="ECO:0007669"/>
    <property type="project" value="TreeGrafter"/>
</dbReference>
<organism evidence="17 18">
    <name type="scientific">Geodia barretti</name>
    <name type="common">Barrett's horny sponge</name>
    <dbReference type="NCBI Taxonomy" id="519541"/>
    <lineage>
        <taxon>Eukaryota</taxon>
        <taxon>Metazoa</taxon>
        <taxon>Porifera</taxon>
        <taxon>Demospongiae</taxon>
        <taxon>Heteroscleromorpha</taxon>
        <taxon>Tetractinellida</taxon>
        <taxon>Astrophorina</taxon>
        <taxon>Geodiidae</taxon>
        <taxon>Geodia</taxon>
    </lineage>
</organism>
<feature type="compositionally biased region" description="Polar residues" evidence="15">
    <location>
        <begin position="430"/>
        <end position="446"/>
    </location>
</feature>
<dbReference type="Gene3D" id="1.10.510.10">
    <property type="entry name" value="Transferase(Phosphotransferase) domain 1"/>
    <property type="match status" value="1"/>
</dbReference>
<dbReference type="GO" id="GO:0046872">
    <property type="term" value="F:metal ion binding"/>
    <property type="evidence" value="ECO:0007669"/>
    <property type="project" value="UniProtKB-KW"/>
</dbReference>
<evidence type="ECO:0000256" key="8">
    <source>
        <dbReference type="ARBA" id="ARBA00022777"/>
    </source>
</evidence>
<dbReference type="PROSITE" id="PS00107">
    <property type="entry name" value="PROTEIN_KINASE_ATP"/>
    <property type="match status" value="1"/>
</dbReference>
<evidence type="ECO:0000256" key="15">
    <source>
        <dbReference type="SAM" id="MobiDB-lite"/>
    </source>
</evidence>
<comment type="catalytic activity">
    <reaction evidence="13">
        <text>L-seryl-[protein] + ATP = O-phospho-L-seryl-[protein] + ADP + H(+)</text>
        <dbReference type="Rhea" id="RHEA:17989"/>
        <dbReference type="Rhea" id="RHEA-COMP:9863"/>
        <dbReference type="Rhea" id="RHEA-COMP:11604"/>
        <dbReference type="ChEBI" id="CHEBI:15378"/>
        <dbReference type="ChEBI" id="CHEBI:29999"/>
        <dbReference type="ChEBI" id="CHEBI:30616"/>
        <dbReference type="ChEBI" id="CHEBI:83421"/>
        <dbReference type="ChEBI" id="CHEBI:456216"/>
        <dbReference type="EC" id="2.7.11.1"/>
    </reaction>
</comment>
<evidence type="ECO:0000313" key="17">
    <source>
        <dbReference type="EMBL" id="CAI8034128.1"/>
    </source>
</evidence>
<keyword evidence="8 17" id="KW-0418">Kinase</keyword>
<reference evidence="17" key="1">
    <citation type="submission" date="2023-03" db="EMBL/GenBank/DDBJ databases">
        <authorList>
            <person name="Steffen K."/>
            <person name="Cardenas P."/>
        </authorList>
    </citation>
    <scope>NUCLEOTIDE SEQUENCE</scope>
</reference>
<sequence length="693" mass="76476">MAGSEEGGARAVGPYILQRTLGKGQTGLVKLGTHCVSRKTVAVKIINREKLSKSVLMKVEREIAIMKLINHPHVLGLYDVYENNTHLYLILEHVSGGELFDYLVRKGRLSEREARRFFRQIVHRDLKPENLLLDENRHIKVADFGMASLQVGGKLLETSCGSPHYACPEVIRGDQYDGRKADVWSCGVILYALLVGALPFDDDNLRVLLEKVKRGHFVIPPYLPQGAQQLLRGMVEINPVKRMALDDVMKHPWFKGSHDSSELEPVAPMSDAVETVPLESRTDIDADVFKSMASLGCFKDRTALAKALLCPEHNEEKVIYFLLLGRKERQPSTEDQTQAISSHHHNDPPRKRVDSATAPTTSSLYLNNRGRSHSIGSAGLDSTSSTRQTRVNSVATPTYNPSAAGYYTYSSSTPPSSRTRKTSYAPGDTAPSSLTLPLGASPQQPGSPWKRKLSQTMKTFMGSPRFHRRRLDGHPESPTATNTPTPTSESPSPVMAKRSWFANLKAERDRVEVVVVYRDKTFAELRVALLQSFTVVNCEHEDVGENVFKVKYAKSRRLKGKRVFKKPVKFLIKCVPTETAGETGEGEQSDGKTYIVSFVQTGGPSRRFYRVCDKLQSAIVNPSAINPLNTEFVDYDNPSLSSDDTLAQHTSGSPNGEGSESSEVVTPETNGAGDLTEDSTSDMSDAESVPGTE</sequence>
<feature type="compositionally biased region" description="Polar residues" evidence="15">
    <location>
        <begin position="357"/>
        <end position="366"/>
    </location>
</feature>
<feature type="compositionally biased region" description="Polar residues" evidence="15">
    <location>
        <begin position="380"/>
        <end position="401"/>
    </location>
</feature>
<gene>
    <name evidence="17" type="ORF">GBAR_LOCUS19255</name>
</gene>
<dbReference type="FunFam" id="3.30.200.20:FF:000003">
    <property type="entry name" value="Non-specific serine/threonine protein kinase"/>
    <property type="match status" value="1"/>
</dbReference>
<keyword evidence="4" id="KW-0723">Serine/threonine-protein kinase</keyword>
<dbReference type="PANTHER" id="PTHR24346:SF110">
    <property type="entry name" value="NON-SPECIFIC SERINE_THREONINE PROTEIN KINASE"/>
    <property type="match status" value="1"/>
</dbReference>
<keyword evidence="11" id="KW-0524">Neurogenesis</keyword>
<evidence type="ECO:0000256" key="9">
    <source>
        <dbReference type="ARBA" id="ARBA00022840"/>
    </source>
</evidence>
<evidence type="ECO:0000313" key="18">
    <source>
        <dbReference type="Proteomes" id="UP001174909"/>
    </source>
</evidence>
<evidence type="ECO:0000256" key="10">
    <source>
        <dbReference type="ARBA" id="ARBA00022842"/>
    </source>
</evidence>
<accession>A0AA35SRR1</accession>
<dbReference type="CDD" id="cd14081">
    <property type="entry name" value="STKc_BRSK1_2"/>
    <property type="match status" value="1"/>
</dbReference>
<comment type="caution">
    <text evidence="17">The sequence shown here is derived from an EMBL/GenBank/DDBJ whole genome shotgun (WGS) entry which is preliminary data.</text>
</comment>
<evidence type="ECO:0000256" key="11">
    <source>
        <dbReference type="ARBA" id="ARBA00022902"/>
    </source>
</evidence>
<keyword evidence="9 14" id="KW-0067">ATP-binding</keyword>
<feature type="compositionally biased region" description="Low complexity" evidence="15">
    <location>
        <begin position="650"/>
        <end position="670"/>
    </location>
</feature>
<dbReference type="PROSITE" id="PS50011">
    <property type="entry name" value="PROTEIN_KINASE_DOM"/>
    <property type="match status" value="1"/>
</dbReference>
<feature type="compositionally biased region" description="Basic and acidic residues" evidence="15">
    <location>
        <begin position="344"/>
        <end position="354"/>
    </location>
</feature>
<dbReference type="InterPro" id="IPR011009">
    <property type="entry name" value="Kinase-like_dom_sf"/>
</dbReference>
<dbReference type="EC" id="2.7.11.1" evidence="3"/>
<feature type="region of interest" description="Disordered" evidence="15">
    <location>
        <begin position="636"/>
        <end position="693"/>
    </location>
</feature>
<dbReference type="InterPro" id="IPR017441">
    <property type="entry name" value="Protein_kinase_ATP_BS"/>
</dbReference>
<dbReference type="SUPFAM" id="SSF56112">
    <property type="entry name" value="Protein kinase-like (PK-like)"/>
    <property type="match status" value="1"/>
</dbReference>
<evidence type="ECO:0000259" key="16">
    <source>
        <dbReference type="PROSITE" id="PS50011"/>
    </source>
</evidence>
<dbReference type="SMART" id="SM00220">
    <property type="entry name" value="S_TKc"/>
    <property type="match status" value="1"/>
</dbReference>
<dbReference type="InterPro" id="IPR008271">
    <property type="entry name" value="Ser/Thr_kinase_AS"/>
</dbReference>
<evidence type="ECO:0000256" key="4">
    <source>
        <dbReference type="ARBA" id="ARBA00022527"/>
    </source>
</evidence>
<dbReference type="Pfam" id="PF21115">
    <property type="entry name" value="UBA_BRSK"/>
    <property type="match status" value="1"/>
</dbReference>
<proteinExistence type="inferred from homology"/>
<keyword evidence="6" id="KW-0479">Metal-binding</keyword>
<evidence type="ECO:0000256" key="3">
    <source>
        <dbReference type="ARBA" id="ARBA00012513"/>
    </source>
</evidence>
<keyword evidence="10" id="KW-0460">Magnesium</keyword>
<evidence type="ECO:0000256" key="14">
    <source>
        <dbReference type="PROSITE-ProRule" id="PRU10141"/>
    </source>
</evidence>
<feature type="binding site" evidence="14">
    <location>
        <position position="44"/>
    </location>
    <ligand>
        <name>ATP</name>
        <dbReference type="ChEBI" id="CHEBI:30616"/>
    </ligand>
</feature>
<dbReference type="InterPro" id="IPR000719">
    <property type="entry name" value="Prot_kinase_dom"/>
</dbReference>
<dbReference type="GO" id="GO:0005737">
    <property type="term" value="C:cytoplasm"/>
    <property type="evidence" value="ECO:0007669"/>
    <property type="project" value="TreeGrafter"/>
</dbReference>
<dbReference type="Pfam" id="PF21122">
    <property type="entry name" value="KA1_BRSK"/>
    <property type="match status" value="1"/>
</dbReference>
<comment type="catalytic activity">
    <reaction evidence="12">
        <text>L-threonyl-[protein] + ATP = O-phospho-L-threonyl-[protein] + ADP + H(+)</text>
        <dbReference type="Rhea" id="RHEA:46608"/>
        <dbReference type="Rhea" id="RHEA-COMP:11060"/>
        <dbReference type="Rhea" id="RHEA-COMP:11605"/>
        <dbReference type="ChEBI" id="CHEBI:15378"/>
        <dbReference type="ChEBI" id="CHEBI:30013"/>
        <dbReference type="ChEBI" id="CHEBI:30616"/>
        <dbReference type="ChEBI" id="CHEBI:61977"/>
        <dbReference type="ChEBI" id="CHEBI:456216"/>
        <dbReference type="EC" id="2.7.11.1"/>
    </reaction>
</comment>
<evidence type="ECO:0000256" key="13">
    <source>
        <dbReference type="ARBA" id="ARBA00048679"/>
    </source>
</evidence>
<dbReference type="AlphaFoldDB" id="A0AA35SRR1"/>
<feature type="domain" description="Protein kinase" evidence="16">
    <location>
        <begin position="15"/>
        <end position="254"/>
    </location>
</feature>
<keyword evidence="18" id="KW-1185">Reference proteome</keyword>
<dbReference type="PANTHER" id="PTHR24346">
    <property type="entry name" value="MAP/MICROTUBULE AFFINITY-REGULATING KINASE"/>
    <property type="match status" value="1"/>
</dbReference>
<evidence type="ECO:0000256" key="12">
    <source>
        <dbReference type="ARBA" id="ARBA00047899"/>
    </source>
</evidence>
<dbReference type="Pfam" id="PF00069">
    <property type="entry name" value="Pkinase"/>
    <property type="match status" value="1"/>
</dbReference>
<dbReference type="FunFam" id="1.10.510.10:FF:000571">
    <property type="entry name" value="Maternal embryonic leucine zipper kinase"/>
    <property type="match status" value="1"/>
</dbReference>
<dbReference type="EMBL" id="CASHTH010002713">
    <property type="protein sequence ID" value="CAI8034128.1"/>
    <property type="molecule type" value="Genomic_DNA"/>
</dbReference>
<feature type="compositionally biased region" description="Low complexity" evidence="15">
    <location>
        <begin position="476"/>
        <end position="493"/>
    </location>
</feature>
<dbReference type="InterPro" id="IPR048622">
    <property type="entry name" value="BRSK1_2-like_UBA"/>
</dbReference>
<comment type="cofactor">
    <cofactor evidence="1">
        <name>Mg(2+)</name>
        <dbReference type="ChEBI" id="CHEBI:18420"/>
    </cofactor>
</comment>
<feature type="compositionally biased region" description="Polar residues" evidence="15">
    <location>
        <begin position="638"/>
        <end position="649"/>
    </location>
</feature>
<name>A0AA35SRR1_GEOBA</name>
<keyword evidence="5" id="KW-0808">Transferase</keyword>